<feature type="compositionally biased region" description="Low complexity" evidence="1">
    <location>
        <begin position="144"/>
        <end position="159"/>
    </location>
</feature>
<feature type="region of interest" description="Disordered" evidence="1">
    <location>
        <begin position="1"/>
        <end position="35"/>
    </location>
</feature>
<feature type="region of interest" description="Disordered" evidence="1">
    <location>
        <begin position="93"/>
        <end position="196"/>
    </location>
</feature>
<feature type="compositionally biased region" description="Basic residues" evidence="1">
    <location>
        <begin position="458"/>
        <end position="467"/>
    </location>
</feature>
<feature type="compositionally biased region" description="Polar residues" evidence="1">
    <location>
        <begin position="8"/>
        <end position="22"/>
    </location>
</feature>
<keyword evidence="3" id="KW-1185">Reference proteome</keyword>
<dbReference type="InterPro" id="IPR036322">
    <property type="entry name" value="WD40_repeat_dom_sf"/>
</dbReference>
<dbReference type="SUPFAM" id="SSF50978">
    <property type="entry name" value="WD40 repeat-like"/>
    <property type="match status" value="1"/>
</dbReference>
<dbReference type="EMBL" id="JANBPK010001222">
    <property type="protein sequence ID" value="KAJ2924422.1"/>
    <property type="molecule type" value="Genomic_DNA"/>
</dbReference>
<feature type="non-terminal residue" evidence="2">
    <location>
        <position position="875"/>
    </location>
</feature>
<evidence type="ECO:0000313" key="3">
    <source>
        <dbReference type="Proteomes" id="UP001140091"/>
    </source>
</evidence>
<dbReference type="AlphaFoldDB" id="A0A9W8IXA3"/>
<feature type="region of interest" description="Disordered" evidence="1">
    <location>
        <begin position="454"/>
        <end position="477"/>
    </location>
</feature>
<reference evidence="2" key="1">
    <citation type="submission" date="2022-06" db="EMBL/GenBank/DDBJ databases">
        <title>Genome Sequence of Candolleomyces eurysporus.</title>
        <authorList>
            <person name="Buettner E."/>
        </authorList>
    </citation>
    <scope>NUCLEOTIDE SEQUENCE</scope>
    <source>
        <strain evidence="2">VTCC 930004</strain>
    </source>
</reference>
<dbReference type="OrthoDB" id="3224221at2759"/>
<dbReference type="InterPro" id="IPR015943">
    <property type="entry name" value="WD40/YVTN_repeat-like_dom_sf"/>
</dbReference>
<feature type="compositionally biased region" description="Polar residues" evidence="1">
    <location>
        <begin position="96"/>
        <end position="107"/>
    </location>
</feature>
<evidence type="ECO:0008006" key="4">
    <source>
        <dbReference type="Google" id="ProtNLM"/>
    </source>
</evidence>
<dbReference type="Proteomes" id="UP001140091">
    <property type="component" value="Unassembled WGS sequence"/>
</dbReference>
<proteinExistence type="predicted"/>
<sequence>MSSEDSDMSNAGSGDTTPTAPNFQGVAQPHQAPVPTYPYVHPVGANQENYARLPHQHTTPYGHFTPHPMGHPTHMGHFPFAYPYSSYPVMQGYPLPQQTHPNATVAQPPTDPSVAAGQPQARSSVAAGRDLQYFDRETSATPSETTGSTSDAETTTTAETDADTSRTRKRKRQDNAPADNAQAKGKGKSTEGDPSHDILDQQLQAQYLQISERLDRIAHNTQIQDVKPQQLTSSDNVLQQLLKGYQETNEILRGIGNQSKETQEVNGAMDVDSSAGGLANVKIRMAPVTRPQESRDLARVVRNYFKEVFQGHTEDRSQVNQYRLSQIPSCTIDEFRLDLEAPPNAAWNRSARNVFVTAITDQKAAELAAFKPTIKDLHRLFVSNFRNTRSKYRWAQKTKLEREVIKQEHRRAERKRWLYYRRIKAAERFQDTTRHIPMIAAYGDTRFKVNRRVTPGAHPHRRGRSSKLSKSAPVPKLPSGLYDPEWLSRQPDVVKEDLQITDNFEYDFSHTAAIEDISRVNHGKVDSVHPGDDSGQLIVTETQDIRNYDKFNFSESVTAILWTPDSQGLYVGLANCEVGYVSFHDQRLFRMDFRPEGYEDLPQQLKDLIQINCLSYDPVASHIGIGVGVTTIVISVPDFQKDVKYVEHCVITPANTTTDEASLKKHRKGLPMEVRSVHFTDNGQAMIVTYLQGGIWCFNLQDRSEKWRIQPASYRIIRGRSTIDSRGRVMVCSNLHNGFDVYNVREKRHIRTLPHEVHEDVNVPLPVAFIHDDTDVLCGTGCGEVSIRSVTTDSMIGLDHGEDMIQAVAFTQISGAMLYIATGCAEKEAATYVKLWARAPEQGLFFLLTASKGPDLCKSECRKPPEKAGVESSQY</sequence>
<organism evidence="2 3">
    <name type="scientific">Candolleomyces eurysporus</name>
    <dbReference type="NCBI Taxonomy" id="2828524"/>
    <lineage>
        <taxon>Eukaryota</taxon>
        <taxon>Fungi</taxon>
        <taxon>Dikarya</taxon>
        <taxon>Basidiomycota</taxon>
        <taxon>Agaricomycotina</taxon>
        <taxon>Agaricomycetes</taxon>
        <taxon>Agaricomycetidae</taxon>
        <taxon>Agaricales</taxon>
        <taxon>Agaricineae</taxon>
        <taxon>Psathyrellaceae</taxon>
        <taxon>Candolleomyces</taxon>
    </lineage>
</organism>
<name>A0A9W8IXA3_9AGAR</name>
<accession>A0A9W8IXA3</accession>
<gene>
    <name evidence="2" type="ORF">H1R20_g12672</name>
</gene>
<evidence type="ECO:0000256" key="1">
    <source>
        <dbReference type="SAM" id="MobiDB-lite"/>
    </source>
</evidence>
<evidence type="ECO:0000313" key="2">
    <source>
        <dbReference type="EMBL" id="KAJ2924422.1"/>
    </source>
</evidence>
<comment type="caution">
    <text evidence="2">The sequence shown here is derived from an EMBL/GenBank/DDBJ whole genome shotgun (WGS) entry which is preliminary data.</text>
</comment>
<protein>
    <recommendedName>
        <fullName evidence="4">WD40 repeat-like protein</fullName>
    </recommendedName>
</protein>
<dbReference type="Gene3D" id="2.130.10.10">
    <property type="entry name" value="YVTN repeat-like/Quinoprotein amine dehydrogenase"/>
    <property type="match status" value="1"/>
</dbReference>